<sequence>MSEKNLSQVKAMTFDVFGTVVDWRTSIAREIQDIGQKRGFHLDWNSFADEWRSGYAPSMHKVRNGEMPWTKIDTLHRLILDELLSKHKISNLSEQETDGLNRAWHRLDPWPDSVEGLTLLKKDYIISSLSNGNVALLVNMAKYGGLPWDMVLSAEIAKHYKPDPESYLSTSEYLG</sequence>
<dbReference type="InterPro" id="IPR023214">
    <property type="entry name" value="HAD_sf"/>
</dbReference>
<dbReference type="InterPro" id="IPR051540">
    <property type="entry name" value="S-2-haloacid_dehalogenase"/>
</dbReference>
<organism evidence="2">
    <name type="scientific">marine metagenome</name>
    <dbReference type="NCBI Taxonomy" id="408172"/>
    <lineage>
        <taxon>unclassified sequences</taxon>
        <taxon>metagenomes</taxon>
        <taxon>ecological metagenomes</taxon>
    </lineage>
</organism>
<dbReference type="InterPro" id="IPR036412">
    <property type="entry name" value="HAD-like_sf"/>
</dbReference>
<dbReference type="AlphaFoldDB" id="A0A382BM55"/>
<accession>A0A382BM55</accession>
<protein>
    <recommendedName>
        <fullName evidence="3">Haloacid dehalogenase, type II</fullName>
    </recommendedName>
</protein>
<dbReference type="SUPFAM" id="SSF56784">
    <property type="entry name" value="HAD-like"/>
    <property type="match status" value="1"/>
</dbReference>
<dbReference type="InterPro" id="IPR023198">
    <property type="entry name" value="PGP-like_dom2"/>
</dbReference>
<evidence type="ECO:0008006" key="3">
    <source>
        <dbReference type="Google" id="ProtNLM"/>
    </source>
</evidence>
<dbReference type="Pfam" id="PF00702">
    <property type="entry name" value="Hydrolase"/>
    <property type="match status" value="1"/>
</dbReference>
<feature type="non-terminal residue" evidence="2">
    <location>
        <position position="175"/>
    </location>
</feature>
<dbReference type="Gene3D" id="3.40.50.1000">
    <property type="entry name" value="HAD superfamily/HAD-like"/>
    <property type="match status" value="1"/>
</dbReference>
<dbReference type="EMBL" id="UINC01030392">
    <property type="protein sequence ID" value="SVB14719.1"/>
    <property type="molecule type" value="Genomic_DNA"/>
</dbReference>
<dbReference type="GO" id="GO:0016787">
    <property type="term" value="F:hydrolase activity"/>
    <property type="evidence" value="ECO:0007669"/>
    <property type="project" value="UniProtKB-KW"/>
</dbReference>
<dbReference type="PANTHER" id="PTHR43316:SF3">
    <property type="entry name" value="HALOACID DEHALOGENASE, TYPE II (AFU_ORTHOLOGUE AFUA_2G07750)-RELATED"/>
    <property type="match status" value="1"/>
</dbReference>
<dbReference type="PANTHER" id="PTHR43316">
    <property type="entry name" value="HYDROLASE, HALOACID DELAHOGENASE-RELATED"/>
    <property type="match status" value="1"/>
</dbReference>
<evidence type="ECO:0000256" key="1">
    <source>
        <dbReference type="ARBA" id="ARBA00022801"/>
    </source>
</evidence>
<evidence type="ECO:0000313" key="2">
    <source>
        <dbReference type="EMBL" id="SVB14719.1"/>
    </source>
</evidence>
<reference evidence="2" key="1">
    <citation type="submission" date="2018-05" db="EMBL/GenBank/DDBJ databases">
        <authorList>
            <person name="Lanie J.A."/>
            <person name="Ng W.-L."/>
            <person name="Kazmierczak K.M."/>
            <person name="Andrzejewski T.M."/>
            <person name="Davidsen T.M."/>
            <person name="Wayne K.J."/>
            <person name="Tettelin H."/>
            <person name="Glass J.I."/>
            <person name="Rusch D."/>
            <person name="Podicherti R."/>
            <person name="Tsui H.-C.T."/>
            <person name="Winkler M.E."/>
        </authorList>
    </citation>
    <scope>NUCLEOTIDE SEQUENCE</scope>
</reference>
<gene>
    <name evidence="2" type="ORF">METZ01_LOCUS167573</name>
</gene>
<proteinExistence type="predicted"/>
<keyword evidence="1" id="KW-0378">Hydrolase</keyword>
<dbReference type="Gene3D" id="1.10.150.240">
    <property type="entry name" value="Putative phosphatase, domain 2"/>
    <property type="match status" value="1"/>
</dbReference>
<name>A0A382BM55_9ZZZZ</name>